<feature type="region of interest" description="Disordered" evidence="1">
    <location>
        <begin position="434"/>
        <end position="484"/>
    </location>
</feature>
<dbReference type="Proteomes" id="UP000245119">
    <property type="component" value="Linkage Group LG1"/>
</dbReference>
<sequence length="484" mass="53906">MDDGGKFKDVWHVTTDKNKLNASSCRFLWPSHQRTLLAACLRPSCKASLTQSSAQSDSNLLRVATTGNTISNGKHYIAGEGEDAFDIIHIWGTPYEMGRAHGLLMGDKVKIMADAVWSYLEQQIIDPINRTIHLQEWFLEDVANFGLDVALDLELLATDKYTGDYFFEEARGLAEAAGIDYKKLLRIHMIGELTKGSCSMVGAWGGSVSTPDSLLQLRALDWVVDGPFKEHPQVTVYHPTNVSNGHAFANFGWTSWIGSITGMSSQRMAISEIGVSFPDESFGKESRFGIPFTFVLRDILQFDKTLNDSIKRITEAHRTCDLILGVGDGKEKEFRGIQYSASVANFFTDTNLEPKQDWHPRITDIVYFGMDWLCPGYSEVLARQLTLYHGNLTAELLMREVVPIVQTGSLQVAVYNLTSNMVLLANARASYETGPDNAYESVPDSVQGRRRYGGKGKEMGIPHKKLASRQVRPLTPHSPKTIRS</sequence>
<dbReference type="AlphaFoldDB" id="A0A2T7Q097"/>
<dbReference type="PANTHER" id="PTHR35190">
    <property type="entry name" value="PROTEIN DCD1B"/>
    <property type="match status" value="1"/>
</dbReference>
<dbReference type="PANTHER" id="PTHR35190:SF2">
    <property type="entry name" value="PROTEIN DCD1B"/>
    <property type="match status" value="1"/>
</dbReference>
<name>A0A2T7Q097_POMCA</name>
<gene>
    <name evidence="2" type="ORF">C0Q70_01719</name>
</gene>
<protein>
    <submittedName>
        <fullName evidence="2">Uncharacterized protein</fullName>
    </submittedName>
</protein>
<accession>A0A2T7Q097</accession>
<dbReference type="OrthoDB" id="189997at2759"/>
<proteinExistence type="predicted"/>
<evidence type="ECO:0000256" key="1">
    <source>
        <dbReference type="SAM" id="MobiDB-lite"/>
    </source>
</evidence>
<dbReference type="EMBL" id="PZQS01000001">
    <property type="protein sequence ID" value="PVD39091.1"/>
    <property type="molecule type" value="Genomic_DNA"/>
</dbReference>
<keyword evidence="3" id="KW-1185">Reference proteome</keyword>
<organism evidence="2 3">
    <name type="scientific">Pomacea canaliculata</name>
    <name type="common">Golden apple snail</name>
    <dbReference type="NCBI Taxonomy" id="400727"/>
    <lineage>
        <taxon>Eukaryota</taxon>
        <taxon>Metazoa</taxon>
        <taxon>Spiralia</taxon>
        <taxon>Lophotrochozoa</taxon>
        <taxon>Mollusca</taxon>
        <taxon>Gastropoda</taxon>
        <taxon>Caenogastropoda</taxon>
        <taxon>Architaenioglossa</taxon>
        <taxon>Ampullarioidea</taxon>
        <taxon>Ampullariidae</taxon>
        <taxon>Pomacea</taxon>
    </lineage>
</organism>
<evidence type="ECO:0000313" key="3">
    <source>
        <dbReference type="Proteomes" id="UP000245119"/>
    </source>
</evidence>
<dbReference type="InterPro" id="IPR047803">
    <property type="entry name" value="DCD1A/B-like"/>
</dbReference>
<reference evidence="2 3" key="1">
    <citation type="submission" date="2018-04" db="EMBL/GenBank/DDBJ databases">
        <title>The genome of golden apple snail Pomacea canaliculata provides insight into stress tolerance and invasive adaptation.</title>
        <authorList>
            <person name="Liu C."/>
            <person name="Liu B."/>
            <person name="Ren Y."/>
            <person name="Zhang Y."/>
            <person name="Wang H."/>
            <person name="Li S."/>
            <person name="Jiang F."/>
            <person name="Yin L."/>
            <person name="Zhang G."/>
            <person name="Qian W."/>
            <person name="Fan W."/>
        </authorList>
    </citation>
    <scope>NUCLEOTIDE SEQUENCE [LARGE SCALE GENOMIC DNA]</scope>
    <source>
        <strain evidence="2">SZHN2017</strain>
        <tissue evidence="2">Muscle</tissue>
    </source>
</reference>
<dbReference type="Gene3D" id="3.60.60.10">
    <property type="entry name" value="Penicillin V Acylase, Chain A"/>
    <property type="match status" value="1"/>
</dbReference>
<evidence type="ECO:0000313" key="2">
    <source>
        <dbReference type="EMBL" id="PVD39091.1"/>
    </source>
</evidence>
<comment type="caution">
    <text evidence="2">The sequence shown here is derived from an EMBL/GenBank/DDBJ whole genome shotgun (WGS) entry which is preliminary data.</text>
</comment>